<accession>A0ABT1BRY6</accession>
<comment type="subcellular location">
    <subcellularLocation>
        <location evidence="7">Periplasm</location>
    </subcellularLocation>
    <text evidence="7">Is capable of associating with the outer membrane.</text>
</comment>
<feature type="domain" description="PpiC" evidence="8">
    <location>
        <begin position="302"/>
        <end position="401"/>
    </location>
</feature>
<keyword evidence="6 7" id="KW-0413">Isomerase</keyword>
<dbReference type="PANTHER" id="PTHR47637">
    <property type="entry name" value="CHAPERONE SURA"/>
    <property type="match status" value="1"/>
</dbReference>
<comment type="domain">
    <text evidence="7">The PPIase activity resides only in the second parvulin domain. The N-terminal region and the C-terminal tail are necessary and sufficient for the chaperone activity of SurA. The PPIase activity is dispensable for SurA to function as a chaperone. The N-terminal region and the C-terminal tail are also required for porin recognition.</text>
</comment>
<gene>
    <name evidence="7" type="primary">surA</name>
    <name evidence="9" type="ORF">M0L44_16555</name>
</gene>
<dbReference type="PROSITE" id="PS50198">
    <property type="entry name" value="PPIC_PPIASE_2"/>
    <property type="match status" value="2"/>
</dbReference>
<dbReference type="SUPFAM" id="SSF54534">
    <property type="entry name" value="FKBP-like"/>
    <property type="match status" value="2"/>
</dbReference>
<evidence type="ECO:0000256" key="2">
    <source>
        <dbReference type="ARBA" id="ARBA00022737"/>
    </source>
</evidence>
<keyword evidence="2 7" id="KW-0677">Repeat</keyword>
<dbReference type="EMBL" id="JAMXMC010000009">
    <property type="protein sequence ID" value="MCO5978311.1"/>
    <property type="molecule type" value="Genomic_DNA"/>
</dbReference>
<dbReference type="Gene3D" id="1.10.4030.10">
    <property type="entry name" value="Porin chaperone SurA, peptide-binding domain"/>
    <property type="match status" value="1"/>
</dbReference>
<keyword evidence="1 7" id="KW-0732">Signal</keyword>
<dbReference type="PANTHER" id="PTHR47637:SF1">
    <property type="entry name" value="CHAPERONE SURA"/>
    <property type="match status" value="1"/>
</dbReference>
<keyword evidence="10" id="KW-1185">Reference proteome</keyword>
<dbReference type="GO" id="GO:0003755">
    <property type="term" value="F:peptidyl-prolyl cis-trans isomerase activity"/>
    <property type="evidence" value="ECO:0007669"/>
    <property type="project" value="UniProtKB-EC"/>
</dbReference>
<comment type="function">
    <text evidence="7">Chaperone involved in the correct folding and assembly of outer membrane proteins. Recognizes specific patterns of aromatic residues and the orientation of their side chains, which are found more frequently in integral outer membrane proteins. May act in both early periplasmic and late outer membrane-associated steps of protein maturation.</text>
</comment>
<dbReference type="InterPro" id="IPR015391">
    <property type="entry name" value="SurA_N"/>
</dbReference>
<protein>
    <recommendedName>
        <fullName evidence="7">Chaperone SurA</fullName>
    </recommendedName>
    <alternativeName>
        <fullName evidence="7">Peptidyl-prolyl cis-trans isomerase SurA</fullName>
        <shortName evidence="7">PPIase SurA</shortName>
        <ecNumber evidence="7">5.2.1.8</ecNumber>
    </alternativeName>
    <alternativeName>
        <fullName evidence="7">Rotamase SurA</fullName>
    </alternativeName>
</protein>
<dbReference type="InterPro" id="IPR000297">
    <property type="entry name" value="PPIase_PpiC"/>
</dbReference>
<proteinExistence type="inferred from homology"/>
<evidence type="ECO:0000259" key="8">
    <source>
        <dbReference type="PROSITE" id="PS50198"/>
    </source>
</evidence>
<evidence type="ECO:0000313" key="9">
    <source>
        <dbReference type="EMBL" id="MCO5978311.1"/>
    </source>
</evidence>
<feature type="domain" description="PpiC" evidence="8">
    <location>
        <begin position="191"/>
        <end position="293"/>
    </location>
</feature>
<dbReference type="Pfam" id="PF09312">
    <property type="entry name" value="SurA_N"/>
    <property type="match status" value="1"/>
</dbReference>
<dbReference type="InterPro" id="IPR046357">
    <property type="entry name" value="PPIase_dom_sf"/>
</dbReference>
<evidence type="ECO:0000313" key="10">
    <source>
        <dbReference type="Proteomes" id="UP001204851"/>
    </source>
</evidence>
<dbReference type="RefSeq" id="WP_252770909.1">
    <property type="nucleotide sequence ID" value="NZ_JAMXMC010000009.1"/>
</dbReference>
<sequence precursor="true">MIASSRPVFRVLALTAVLVLPHAGALAQAVAAKAASAAAAAPATADYIVAVVNNELVTEIEVQQRMGQLAGEAQRNQAPVPDEKTLRQQAIDGLINERLQTTAARDSGMTVDDAELQRAVENVASMNRLTVAQLREQLKRDGMDFFTFRNNLRDQILAQRIRDREVQSRIKVSDGEIEDYLSTQRASQSQRIELNIAQILVTVPDGASDEVVAQKRARIEQAQARLKAGEPFAVVAKDMSEDANRDRGGEIGGRPMDRLPDLFVNAVRFLPVGGVTPQPVRSGAGFHLLKLLSRAESNPGEATQTRARHILLRPSAQLSVDEARLRLSEFRSQILAGKARFEDLARQYSEDGSAARGGDLGWTSPGSLVPEFETAMNALSKGGISQPIVSRYGVHLIQVLDRRDVKVSPEQLRDQAKGVLSERKYAAAYSDWLEELRSRAFIEMREPPL</sequence>
<evidence type="ECO:0000256" key="7">
    <source>
        <dbReference type="HAMAP-Rule" id="MF_01183"/>
    </source>
</evidence>
<keyword evidence="5 7" id="KW-0143">Chaperone</keyword>
<dbReference type="HAMAP" id="MF_01183">
    <property type="entry name" value="Chaperone_SurA"/>
    <property type="match status" value="1"/>
</dbReference>
<name>A0ABT1BRY6_9BURK</name>
<dbReference type="InterPro" id="IPR050280">
    <property type="entry name" value="OMP_Chaperone_SurA"/>
</dbReference>
<dbReference type="Proteomes" id="UP001204851">
    <property type="component" value="Unassembled WGS sequence"/>
</dbReference>
<keyword evidence="4 7" id="KW-0697">Rotamase</keyword>
<comment type="caution">
    <text evidence="9">The sequence shown here is derived from an EMBL/GenBank/DDBJ whole genome shotgun (WGS) entry which is preliminary data.</text>
</comment>
<dbReference type="InterPro" id="IPR023034">
    <property type="entry name" value="PPIase_SurA"/>
</dbReference>
<reference evidence="9 10" key="1">
    <citation type="submission" date="2022-06" db="EMBL/GenBank/DDBJ databases">
        <title>Ideonella sp. NS12-5 Genome sequencing and assembly.</title>
        <authorList>
            <person name="Jung Y."/>
        </authorList>
    </citation>
    <scope>NUCLEOTIDE SEQUENCE [LARGE SCALE GENOMIC DNA]</scope>
    <source>
        <strain evidence="9 10">NS12-5</strain>
    </source>
</reference>
<keyword evidence="3 7" id="KW-0574">Periplasm</keyword>
<evidence type="ECO:0000256" key="6">
    <source>
        <dbReference type="ARBA" id="ARBA00023235"/>
    </source>
</evidence>
<dbReference type="EC" id="5.2.1.8" evidence="7"/>
<evidence type="ECO:0000256" key="3">
    <source>
        <dbReference type="ARBA" id="ARBA00022764"/>
    </source>
</evidence>
<dbReference type="Gene3D" id="3.10.50.40">
    <property type="match status" value="2"/>
</dbReference>
<feature type="chain" id="PRO_5044902710" description="Chaperone SurA" evidence="7">
    <location>
        <begin position="28"/>
        <end position="449"/>
    </location>
</feature>
<evidence type="ECO:0000256" key="5">
    <source>
        <dbReference type="ARBA" id="ARBA00023186"/>
    </source>
</evidence>
<dbReference type="SUPFAM" id="SSF109998">
    <property type="entry name" value="Triger factor/SurA peptide-binding domain-like"/>
    <property type="match status" value="1"/>
</dbReference>
<evidence type="ECO:0000256" key="1">
    <source>
        <dbReference type="ARBA" id="ARBA00022729"/>
    </source>
</evidence>
<dbReference type="InterPro" id="IPR023058">
    <property type="entry name" value="PPIase_PpiC_CS"/>
</dbReference>
<evidence type="ECO:0000256" key="4">
    <source>
        <dbReference type="ARBA" id="ARBA00023110"/>
    </source>
</evidence>
<comment type="catalytic activity">
    <reaction evidence="7">
        <text>[protein]-peptidylproline (omega=180) = [protein]-peptidylproline (omega=0)</text>
        <dbReference type="Rhea" id="RHEA:16237"/>
        <dbReference type="Rhea" id="RHEA-COMP:10747"/>
        <dbReference type="Rhea" id="RHEA-COMP:10748"/>
        <dbReference type="ChEBI" id="CHEBI:83833"/>
        <dbReference type="ChEBI" id="CHEBI:83834"/>
        <dbReference type="EC" id="5.2.1.8"/>
    </reaction>
</comment>
<organism evidence="9 10">
    <name type="scientific">Ideonella oryzae</name>
    <dbReference type="NCBI Taxonomy" id="2937441"/>
    <lineage>
        <taxon>Bacteria</taxon>
        <taxon>Pseudomonadati</taxon>
        <taxon>Pseudomonadota</taxon>
        <taxon>Betaproteobacteria</taxon>
        <taxon>Burkholderiales</taxon>
        <taxon>Sphaerotilaceae</taxon>
        <taxon>Ideonella</taxon>
    </lineage>
</organism>
<dbReference type="PROSITE" id="PS01096">
    <property type="entry name" value="PPIC_PPIASE_1"/>
    <property type="match status" value="1"/>
</dbReference>
<dbReference type="Pfam" id="PF00639">
    <property type="entry name" value="Rotamase"/>
    <property type="match status" value="2"/>
</dbReference>
<dbReference type="InterPro" id="IPR027304">
    <property type="entry name" value="Trigger_fact/SurA_dom_sf"/>
</dbReference>
<feature type="signal peptide" evidence="7">
    <location>
        <begin position="1"/>
        <end position="27"/>
    </location>
</feature>